<dbReference type="PANTHER" id="PTHR30487">
    <property type="entry name" value="TYPE 4 PREPILIN-LIKE PROTEINS LEADER PEPTIDE-PROCESSING ENZYME"/>
    <property type="match status" value="1"/>
</dbReference>
<dbReference type="Proteomes" id="UP000423756">
    <property type="component" value="Unassembled WGS sequence"/>
</dbReference>
<evidence type="ECO:0000256" key="2">
    <source>
        <dbReference type="SAM" id="Phobius"/>
    </source>
</evidence>
<keyword evidence="2" id="KW-1133">Transmembrane helix</keyword>
<organism evidence="4 5">
    <name type="scientific">Vibrio chagasii</name>
    <dbReference type="NCBI Taxonomy" id="170679"/>
    <lineage>
        <taxon>Bacteria</taxon>
        <taxon>Pseudomonadati</taxon>
        <taxon>Pseudomonadota</taxon>
        <taxon>Gammaproteobacteria</taxon>
        <taxon>Vibrionales</taxon>
        <taxon>Vibrionaceae</taxon>
        <taxon>Vibrio</taxon>
    </lineage>
</organism>
<protein>
    <submittedName>
        <fullName evidence="4">Prepilin peptidase</fullName>
    </submittedName>
</protein>
<dbReference type="EMBL" id="VZPX01000004">
    <property type="protein sequence ID" value="KAB0482485.1"/>
    <property type="molecule type" value="Genomic_DNA"/>
</dbReference>
<feature type="domain" description="Prepilin type IV endopeptidase peptidase" evidence="3">
    <location>
        <begin position="119"/>
        <end position="225"/>
    </location>
</feature>
<name>A0A7V7NX58_9VIBR</name>
<dbReference type="GO" id="GO:0006465">
    <property type="term" value="P:signal peptide processing"/>
    <property type="evidence" value="ECO:0007669"/>
    <property type="project" value="TreeGrafter"/>
</dbReference>
<feature type="transmembrane region" description="Helical" evidence="2">
    <location>
        <begin position="6"/>
        <end position="27"/>
    </location>
</feature>
<comment type="similarity">
    <text evidence="1">Belongs to the peptidase A24 family.</text>
</comment>
<feature type="transmembrane region" description="Helical" evidence="2">
    <location>
        <begin position="212"/>
        <end position="230"/>
    </location>
</feature>
<keyword evidence="2" id="KW-0472">Membrane</keyword>
<feature type="transmembrane region" description="Helical" evidence="2">
    <location>
        <begin position="115"/>
        <end position="134"/>
    </location>
</feature>
<feature type="transmembrane region" description="Helical" evidence="2">
    <location>
        <begin position="237"/>
        <end position="254"/>
    </location>
</feature>
<dbReference type="InterPro" id="IPR050882">
    <property type="entry name" value="Prepilin_peptidase/N-MTase"/>
</dbReference>
<dbReference type="Pfam" id="PF01478">
    <property type="entry name" value="Peptidase_A24"/>
    <property type="match status" value="1"/>
</dbReference>
<reference evidence="4 5" key="1">
    <citation type="submission" date="2019-09" db="EMBL/GenBank/DDBJ databases">
        <title>Draft genome sequences of 48 bacterial type strains from the CCUG.</title>
        <authorList>
            <person name="Tunovic T."/>
            <person name="Pineiro-Iglesias B."/>
            <person name="Unosson C."/>
            <person name="Inganas E."/>
            <person name="Ohlen M."/>
            <person name="Cardew S."/>
            <person name="Jensie-Markopoulos S."/>
            <person name="Salva-Serra F."/>
            <person name="Jaen-Luchoro D."/>
            <person name="Karlsson R."/>
            <person name="Svensson-Stadler L."/>
            <person name="Chun J."/>
            <person name="Moore E."/>
        </authorList>
    </citation>
    <scope>NUCLEOTIDE SEQUENCE [LARGE SCALE GENOMIC DNA]</scope>
    <source>
        <strain evidence="4 5">CCUG 48643</strain>
    </source>
</reference>
<evidence type="ECO:0000313" key="5">
    <source>
        <dbReference type="Proteomes" id="UP000423756"/>
    </source>
</evidence>
<comment type="caution">
    <text evidence="4">The sequence shown here is derived from an EMBL/GenBank/DDBJ whole genome shotgun (WGS) entry which is preliminary data.</text>
</comment>
<dbReference type="GO" id="GO:0005886">
    <property type="term" value="C:plasma membrane"/>
    <property type="evidence" value="ECO:0007669"/>
    <property type="project" value="TreeGrafter"/>
</dbReference>
<gene>
    <name evidence="4" type="ORF">F7Q91_03485</name>
</gene>
<dbReference type="Gene3D" id="1.20.120.1220">
    <property type="match status" value="1"/>
</dbReference>
<evidence type="ECO:0000256" key="1">
    <source>
        <dbReference type="ARBA" id="ARBA00005801"/>
    </source>
</evidence>
<sequence length="256" mass="29062">MISFDLFAALILGSILGKLVFFTSIRLPEMEEIEIRDDLKAYFQLELASEPTIPRMDPDFFNKATYWFPFWYMGAMVKSYGNTTGTKLEVVIFEVISFLLVFGVIQYWGYTLDSVFILALVSLTSIALVVDLSASLLPEKLTYGLMWIGLLHSIYGETQVTVNDAILGVILGYLLMNTLNLVNRWWKGNIAFAYGDLRLIAALGAWVGFKDIYLVVIISLTIFVVLNFTLSKKNYPFAPVILFSFYSATLFTWVQH</sequence>
<feature type="transmembrane region" description="Helical" evidence="2">
    <location>
        <begin position="88"/>
        <end position="109"/>
    </location>
</feature>
<dbReference type="InterPro" id="IPR000045">
    <property type="entry name" value="Prepilin_IV_endopep_pep"/>
</dbReference>
<dbReference type="AlphaFoldDB" id="A0A7V7NX58"/>
<accession>A0A7V7NX58</accession>
<evidence type="ECO:0000313" key="4">
    <source>
        <dbReference type="EMBL" id="KAB0482485.1"/>
    </source>
</evidence>
<proteinExistence type="inferred from homology"/>
<dbReference type="GO" id="GO:0004190">
    <property type="term" value="F:aspartic-type endopeptidase activity"/>
    <property type="evidence" value="ECO:0007669"/>
    <property type="project" value="InterPro"/>
</dbReference>
<dbReference type="PANTHER" id="PTHR30487:SF0">
    <property type="entry name" value="PREPILIN LEADER PEPTIDASE_N-METHYLTRANSFERASE-RELATED"/>
    <property type="match status" value="1"/>
</dbReference>
<keyword evidence="2" id="KW-0812">Transmembrane</keyword>
<feature type="transmembrane region" description="Helical" evidence="2">
    <location>
        <begin position="165"/>
        <end position="182"/>
    </location>
</feature>
<evidence type="ECO:0000259" key="3">
    <source>
        <dbReference type="Pfam" id="PF01478"/>
    </source>
</evidence>